<keyword evidence="3 6" id="KW-0812">Transmembrane</keyword>
<feature type="transmembrane region" description="Helical" evidence="7">
    <location>
        <begin position="134"/>
        <end position="154"/>
    </location>
</feature>
<dbReference type="Gene3D" id="1.10.3470.10">
    <property type="entry name" value="ABC transporter involved in vitamin B12 uptake, BtuC"/>
    <property type="match status" value="1"/>
</dbReference>
<keyword evidence="5 7" id="KW-0472">Membrane</keyword>
<evidence type="ECO:0000256" key="1">
    <source>
        <dbReference type="ARBA" id="ARBA00004141"/>
    </source>
</evidence>
<dbReference type="InterPro" id="IPR001626">
    <property type="entry name" value="ABC_TroCD"/>
</dbReference>
<dbReference type="GO" id="GO:0055085">
    <property type="term" value="P:transmembrane transport"/>
    <property type="evidence" value="ECO:0007669"/>
    <property type="project" value="InterPro"/>
</dbReference>
<evidence type="ECO:0000256" key="6">
    <source>
        <dbReference type="RuleBase" id="RU003943"/>
    </source>
</evidence>
<dbReference type="AlphaFoldDB" id="A0A9X3MWE3"/>
<dbReference type="PANTHER" id="PTHR30477">
    <property type="entry name" value="ABC-TRANSPORTER METAL-BINDING PROTEIN"/>
    <property type="match status" value="1"/>
</dbReference>
<accession>A0A9X3MWE3</accession>
<comment type="caution">
    <text evidence="8">The sequence shown here is derived from an EMBL/GenBank/DDBJ whole genome shotgun (WGS) entry which is preliminary data.</text>
</comment>
<comment type="similarity">
    <text evidence="2 6">Belongs to the ABC-3 integral membrane protein family.</text>
</comment>
<evidence type="ECO:0000256" key="7">
    <source>
        <dbReference type="SAM" id="Phobius"/>
    </source>
</evidence>
<dbReference type="GO" id="GO:0043190">
    <property type="term" value="C:ATP-binding cassette (ABC) transporter complex"/>
    <property type="evidence" value="ECO:0007669"/>
    <property type="project" value="InterPro"/>
</dbReference>
<keyword evidence="4 7" id="KW-1133">Transmembrane helix</keyword>
<protein>
    <submittedName>
        <fullName evidence="8">Metal ABC transporter permease</fullName>
    </submittedName>
</protein>
<feature type="transmembrane region" description="Helical" evidence="7">
    <location>
        <begin position="96"/>
        <end position="114"/>
    </location>
</feature>
<keyword evidence="6" id="KW-0813">Transport</keyword>
<feature type="transmembrane region" description="Helical" evidence="7">
    <location>
        <begin position="18"/>
        <end position="38"/>
    </location>
</feature>
<evidence type="ECO:0000256" key="2">
    <source>
        <dbReference type="ARBA" id="ARBA00008034"/>
    </source>
</evidence>
<dbReference type="SUPFAM" id="SSF81345">
    <property type="entry name" value="ABC transporter involved in vitamin B12 uptake, BtuC"/>
    <property type="match status" value="1"/>
</dbReference>
<evidence type="ECO:0000256" key="4">
    <source>
        <dbReference type="ARBA" id="ARBA00022989"/>
    </source>
</evidence>
<name>A0A9X3MWE3_9ACTN</name>
<feature type="transmembrane region" description="Helical" evidence="7">
    <location>
        <begin position="246"/>
        <end position="265"/>
    </location>
</feature>
<feature type="transmembrane region" description="Helical" evidence="7">
    <location>
        <begin position="175"/>
        <end position="193"/>
    </location>
</feature>
<organism evidence="8 9">
    <name type="scientific">Solirubrobacter ginsenosidimutans</name>
    <dbReference type="NCBI Taxonomy" id="490573"/>
    <lineage>
        <taxon>Bacteria</taxon>
        <taxon>Bacillati</taxon>
        <taxon>Actinomycetota</taxon>
        <taxon>Thermoleophilia</taxon>
        <taxon>Solirubrobacterales</taxon>
        <taxon>Solirubrobacteraceae</taxon>
        <taxon>Solirubrobacter</taxon>
    </lineage>
</organism>
<sequence>MPSPARALMLSSGIMQRAFLEAIVLGLACGPLGVWILLLRRAYAAESLSHAMLPGLVLAALAGVPLILGAAGGVLVAAGGIALVARDARAGGDVGVAVVVSGLFGLGGILALSPETPPRLGELLFGDLLGITNGDLVAAAALSIGVLIALAAAYRALTATAFARGSAQALGIRPARADLALLAVLAVTTVAAVQGLGNLLLVALVLAPAAAALNLAQRLPSILALSAALAVVAGIAGLIISYELEIAAGASIALCAVALSSLGLLKPKLGVP</sequence>
<keyword evidence="9" id="KW-1185">Reference proteome</keyword>
<dbReference type="PANTHER" id="PTHR30477:SF13">
    <property type="entry name" value="IRON TRANSPORT SYSTEM MEMBRANE PROTEIN HI_0360-RELATED"/>
    <property type="match status" value="1"/>
</dbReference>
<proteinExistence type="inferred from homology"/>
<dbReference type="EMBL" id="JAPDOD010000029">
    <property type="protein sequence ID" value="MDA0163944.1"/>
    <property type="molecule type" value="Genomic_DNA"/>
</dbReference>
<gene>
    <name evidence="8" type="ORF">OM076_26975</name>
</gene>
<dbReference type="GO" id="GO:0010043">
    <property type="term" value="P:response to zinc ion"/>
    <property type="evidence" value="ECO:0007669"/>
    <property type="project" value="TreeGrafter"/>
</dbReference>
<comment type="subcellular location">
    <subcellularLocation>
        <location evidence="6">Cell membrane</location>
        <topology evidence="6">Multi-pass membrane protein</topology>
    </subcellularLocation>
    <subcellularLocation>
        <location evidence="1">Membrane</location>
        <topology evidence="1">Multi-pass membrane protein</topology>
    </subcellularLocation>
</comment>
<feature type="transmembrane region" description="Helical" evidence="7">
    <location>
        <begin position="222"/>
        <end position="240"/>
    </location>
</feature>
<dbReference type="Pfam" id="PF00950">
    <property type="entry name" value="ABC-3"/>
    <property type="match status" value="1"/>
</dbReference>
<evidence type="ECO:0000256" key="3">
    <source>
        <dbReference type="ARBA" id="ARBA00022692"/>
    </source>
</evidence>
<feature type="transmembrane region" description="Helical" evidence="7">
    <location>
        <begin position="58"/>
        <end position="84"/>
    </location>
</feature>
<dbReference type="InterPro" id="IPR037294">
    <property type="entry name" value="ABC_BtuC-like"/>
</dbReference>
<evidence type="ECO:0000256" key="5">
    <source>
        <dbReference type="ARBA" id="ARBA00023136"/>
    </source>
</evidence>
<evidence type="ECO:0000313" key="8">
    <source>
        <dbReference type="EMBL" id="MDA0163944.1"/>
    </source>
</evidence>
<reference evidence="8" key="1">
    <citation type="submission" date="2022-10" db="EMBL/GenBank/DDBJ databases">
        <title>The WGS of Solirubrobacter ginsenosidimutans DSM 21036.</title>
        <authorList>
            <person name="Jiang Z."/>
        </authorList>
    </citation>
    <scope>NUCLEOTIDE SEQUENCE</scope>
    <source>
        <strain evidence="8">DSM 21036</strain>
    </source>
</reference>
<dbReference type="Proteomes" id="UP001149140">
    <property type="component" value="Unassembled WGS sequence"/>
</dbReference>
<evidence type="ECO:0000313" key="9">
    <source>
        <dbReference type="Proteomes" id="UP001149140"/>
    </source>
</evidence>